<keyword evidence="3" id="KW-0804">Transcription</keyword>
<dbReference type="Proteomes" id="UP000638560">
    <property type="component" value="Unassembled WGS sequence"/>
</dbReference>
<dbReference type="PANTHER" id="PTHR44846">
    <property type="entry name" value="MANNOSYL-D-GLYCERATE TRANSPORT/METABOLISM SYSTEM REPRESSOR MNGR-RELATED"/>
    <property type="match status" value="1"/>
</dbReference>
<dbReference type="Pfam" id="PF00392">
    <property type="entry name" value="GntR"/>
    <property type="match status" value="1"/>
</dbReference>
<gene>
    <name evidence="5" type="ORF">I0C86_25735</name>
</gene>
<evidence type="ECO:0000256" key="1">
    <source>
        <dbReference type="ARBA" id="ARBA00023015"/>
    </source>
</evidence>
<dbReference type="SUPFAM" id="SSF46785">
    <property type="entry name" value="Winged helix' DNA-binding domain"/>
    <property type="match status" value="1"/>
</dbReference>
<comment type="caution">
    <text evidence="5">The sequence shown here is derived from an EMBL/GenBank/DDBJ whole genome shotgun (WGS) entry which is preliminary data.</text>
</comment>
<feature type="domain" description="HTH gntR-type" evidence="4">
    <location>
        <begin position="8"/>
        <end position="76"/>
    </location>
</feature>
<dbReference type="CDD" id="cd07377">
    <property type="entry name" value="WHTH_GntR"/>
    <property type="match status" value="1"/>
</dbReference>
<dbReference type="InterPro" id="IPR000524">
    <property type="entry name" value="Tscrpt_reg_HTH_GntR"/>
</dbReference>
<keyword evidence="1" id="KW-0805">Transcription regulation</keyword>
<dbReference type="InterPro" id="IPR036390">
    <property type="entry name" value="WH_DNA-bd_sf"/>
</dbReference>
<organism evidence="5 6">
    <name type="scientific">Plantactinospora alkalitolerans</name>
    <dbReference type="NCBI Taxonomy" id="2789879"/>
    <lineage>
        <taxon>Bacteria</taxon>
        <taxon>Bacillati</taxon>
        <taxon>Actinomycetota</taxon>
        <taxon>Actinomycetes</taxon>
        <taxon>Micromonosporales</taxon>
        <taxon>Micromonosporaceae</taxon>
        <taxon>Plantactinospora</taxon>
    </lineage>
</organism>
<keyword evidence="2" id="KW-0238">DNA-binding</keyword>
<dbReference type="InterPro" id="IPR050679">
    <property type="entry name" value="Bact_HTH_transcr_reg"/>
</dbReference>
<keyword evidence="6" id="KW-1185">Reference proteome</keyword>
<dbReference type="Gene3D" id="1.10.10.10">
    <property type="entry name" value="Winged helix-like DNA-binding domain superfamily/Winged helix DNA-binding domain"/>
    <property type="match status" value="1"/>
</dbReference>
<evidence type="ECO:0000256" key="2">
    <source>
        <dbReference type="ARBA" id="ARBA00023125"/>
    </source>
</evidence>
<dbReference type="PROSITE" id="PS50949">
    <property type="entry name" value="HTH_GNTR"/>
    <property type="match status" value="1"/>
</dbReference>
<dbReference type="PANTHER" id="PTHR44846:SF1">
    <property type="entry name" value="MANNOSYL-D-GLYCERATE TRANSPORT_METABOLISM SYSTEM REPRESSOR MNGR-RELATED"/>
    <property type="match status" value="1"/>
</dbReference>
<sequence>MIDPDSPVPLYRQVVNLIQEQIKSGELAPDRPVPSAARLVQEHGIARGTALKAIRMLVDEGFAYVVAGKGTYVKRKD</sequence>
<protein>
    <submittedName>
        <fullName evidence="5">Winged helix-turn-helix transcriptional regulator</fullName>
    </submittedName>
</protein>
<evidence type="ECO:0000313" key="6">
    <source>
        <dbReference type="Proteomes" id="UP000638560"/>
    </source>
</evidence>
<dbReference type="InterPro" id="IPR036388">
    <property type="entry name" value="WH-like_DNA-bd_sf"/>
</dbReference>
<proteinExistence type="predicted"/>
<accession>A0ABS0H266</accession>
<reference evidence="5 6" key="1">
    <citation type="submission" date="2020-11" db="EMBL/GenBank/DDBJ databases">
        <title>A novel isolate from a Black sea contaminated sediment with potential to produce alkanes: Plantactinospora alkalitolerans sp. nov.</title>
        <authorList>
            <person name="Carro L."/>
            <person name="Veyisoglu A."/>
            <person name="Guven K."/>
            <person name="Schumann P."/>
            <person name="Klenk H.-P."/>
            <person name="Sahin N."/>
        </authorList>
    </citation>
    <scope>NUCLEOTIDE SEQUENCE [LARGE SCALE GENOMIC DNA]</scope>
    <source>
        <strain evidence="5 6">S1510</strain>
    </source>
</reference>
<dbReference type="SMART" id="SM00345">
    <property type="entry name" value="HTH_GNTR"/>
    <property type="match status" value="1"/>
</dbReference>
<evidence type="ECO:0000256" key="3">
    <source>
        <dbReference type="ARBA" id="ARBA00023163"/>
    </source>
</evidence>
<dbReference type="EMBL" id="JADPUN010000227">
    <property type="protein sequence ID" value="MBF9132323.1"/>
    <property type="molecule type" value="Genomic_DNA"/>
</dbReference>
<evidence type="ECO:0000259" key="4">
    <source>
        <dbReference type="PROSITE" id="PS50949"/>
    </source>
</evidence>
<name>A0ABS0H266_9ACTN</name>
<evidence type="ECO:0000313" key="5">
    <source>
        <dbReference type="EMBL" id="MBF9132323.1"/>
    </source>
</evidence>
<dbReference type="RefSeq" id="WP_196203855.1">
    <property type="nucleotide sequence ID" value="NZ_JADPUN010000227.1"/>
</dbReference>